<dbReference type="EC" id="2.7.13.3" evidence="2"/>
<keyword evidence="8" id="KW-0902">Two-component regulatory system</keyword>
<evidence type="ECO:0000256" key="8">
    <source>
        <dbReference type="ARBA" id="ARBA00023012"/>
    </source>
</evidence>
<dbReference type="InterPro" id="IPR050482">
    <property type="entry name" value="Sensor_HK_TwoCompSys"/>
</dbReference>
<name>A0A1Q2CMR3_9ACTN</name>
<gene>
    <name evidence="11" type="ORF">BW730_07360</name>
</gene>
<evidence type="ECO:0000256" key="7">
    <source>
        <dbReference type="ARBA" id="ARBA00022840"/>
    </source>
</evidence>
<feature type="domain" description="Signal transduction histidine kinase subgroup 3 dimerisation and phosphoacceptor" evidence="10">
    <location>
        <begin position="175"/>
        <end position="239"/>
    </location>
</feature>
<evidence type="ECO:0000256" key="2">
    <source>
        <dbReference type="ARBA" id="ARBA00012438"/>
    </source>
</evidence>
<evidence type="ECO:0000313" key="11">
    <source>
        <dbReference type="EMBL" id="AQP47345.1"/>
    </source>
</evidence>
<dbReference type="KEGG" id="tes:BW730_07360"/>
<keyword evidence="7" id="KW-0067">ATP-binding</keyword>
<evidence type="ECO:0000256" key="4">
    <source>
        <dbReference type="ARBA" id="ARBA00022679"/>
    </source>
</evidence>
<protein>
    <recommendedName>
        <fullName evidence="2">histidine kinase</fullName>
        <ecNumber evidence="2">2.7.13.3</ecNumber>
    </recommendedName>
</protein>
<comment type="catalytic activity">
    <reaction evidence="1">
        <text>ATP + protein L-histidine = ADP + protein N-phospho-L-histidine.</text>
        <dbReference type="EC" id="2.7.13.3"/>
    </reaction>
</comment>
<sequence length="387" mass="41577">MLVSTEARRPLYARSGWFEPTLALSVFALQVSTIAADGPRPAFLWVLDVLACLGAGLSGYRPAIGVALLAVGLLGQFAGAPAETGMSGFAALTGIFAAVRIRYRHWVPIATGLAVVAFLLLVFHAPTVWGQMAASAALYCVSLVLTVGGANLWRGAVLRVRQERELAEQRSEARRLALARDLHDSVAQSLSHAAMRAHMALGEPDLQPAVRDQLERIAGECSSAAQDLRQLLSTLREGQSLDPDRGLLIDDEHLAGAVEQQRQRLCAAGLHADVRLEQRHMSAARATTIAKITVEAVTNMIRHGVPGSKCSIRIAEVDGHVRATYSNLTTRTPRPAGLGLLGVQERAALLKGRCSVTFEDGVWTLTVTLPPGYESREEALLDRHTIA</sequence>
<evidence type="ECO:0000313" key="12">
    <source>
        <dbReference type="Proteomes" id="UP000188145"/>
    </source>
</evidence>
<dbReference type="GO" id="GO:0005524">
    <property type="term" value="F:ATP binding"/>
    <property type="evidence" value="ECO:0007669"/>
    <property type="project" value="UniProtKB-KW"/>
</dbReference>
<dbReference type="Proteomes" id="UP000188145">
    <property type="component" value="Chromosome"/>
</dbReference>
<feature type="transmembrane region" description="Helical" evidence="9">
    <location>
        <begin position="42"/>
        <end position="60"/>
    </location>
</feature>
<dbReference type="PANTHER" id="PTHR24421:SF10">
    <property type="entry name" value="NITRATE_NITRITE SENSOR PROTEIN NARQ"/>
    <property type="match status" value="1"/>
</dbReference>
<keyword evidence="6" id="KW-0418">Kinase</keyword>
<keyword evidence="9" id="KW-0812">Transmembrane</keyword>
<evidence type="ECO:0000256" key="9">
    <source>
        <dbReference type="SAM" id="Phobius"/>
    </source>
</evidence>
<dbReference type="SUPFAM" id="SSF55874">
    <property type="entry name" value="ATPase domain of HSP90 chaperone/DNA topoisomerase II/histidine kinase"/>
    <property type="match status" value="1"/>
</dbReference>
<feature type="transmembrane region" description="Helical" evidence="9">
    <location>
        <begin position="106"/>
        <end position="126"/>
    </location>
</feature>
<evidence type="ECO:0000256" key="6">
    <source>
        <dbReference type="ARBA" id="ARBA00022777"/>
    </source>
</evidence>
<dbReference type="InterPro" id="IPR011712">
    <property type="entry name" value="Sig_transdc_His_kin_sub3_dim/P"/>
</dbReference>
<dbReference type="InterPro" id="IPR036890">
    <property type="entry name" value="HATPase_C_sf"/>
</dbReference>
<keyword evidence="4" id="KW-0808">Transferase</keyword>
<organism evidence="11 12">
    <name type="scientific">Tessaracoccus aquimaris</name>
    <dbReference type="NCBI Taxonomy" id="1332264"/>
    <lineage>
        <taxon>Bacteria</taxon>
        <taxon>Bacillati</taxon>
        <taxon>Actinomycetota</taxon>
        <taxon>Actinomycetes</taxon>
        <taxon>Propionibacteriales</taxon>
        <taxon>Propionibacteriaceae</taxon>
        <taxon>Tessaracoccus</taxon>
    </lineage>
</organism>
<proteinExistence type="predicted"/>
<dbReference type="STRING" id="1332264.BW730_07360"/>
<dbReference type="GO" id="GO:0046983">
    <property type="term" value="F:protein dimerization activity"/>
    <property type="evidence" value="ECO:0007669"/>
    <property type="project" value="InterPro"/>
</dbReference>
<evidence type="ECO:0000256" key="1">
    <source>
        <dbReference type="ARBA" id="ARBA00000085"/>
    </source>
</evidence>
<dbReference type="EMBL" id="CP019606">
    <property type="protein sequence ID" value="AQP47345.1"/>
    <property type="molecule type" value="Genomic_DNA"/>
</dbReference>
<keyword evidence="9" id="KW-0472">Membrane</keyword>
<dbReference type="GO" id="GO:0016020">
    <property type="term" value="C:membrane"/>
    <property type="evidence" value="ECO:0007669"/>
    <property type="project" value="InterPro"/>
</dbReference>
<evidence type="ECO:0000256" key="3">
    <source>
        <dbReference type="ARBA" id="ARBA00022553"/>
    </source>
</evidence>
<keyword evidence="3" id="KW-0597">Phosphoprotein</keyword>
<accession>A0A1Q2CMR3</accession>
<keyword evidence="12" id="KW-1185">Reference proteome</keyword>
<reference evidence="12" key="1">
    <citation type="submission" date="2017-02" db="EMBL/GenBank/DDBJ databases">
        <title>Tessaracoccus aquaemaris sp. nov., isolated from the intestine of a Korean rockfish, Sebastes schlegelii, in a marine aquaculture pond.</title>
        <authorList>
            <person name="Tak E.J."/>
            <person name="Bae J.-W."/>
        </authorList>
    </citation>
    <scope>NUCLEOTIDE SEQUENCE [LARGE SCALE GENOMIC DNA]</scope>
    <source>
        <strain evidence="12">NSG39</strain>
    </source>
</reference>
<keyword evidence="5" id="KW-0547">Nucleotide-binding</keyword>
<evidence type="ECO:0000259" key="10">
    <source>
        <dbReference type="Pfam" id="PF07730"/>
    </source>
</evidence>
<feature type="transmembrane region" description="Helical" evidence="9">
    <location>
        <begin position="132"/>
        <end position="153"/>
    </location>
</feature>
<keyword evidence="9" id="KW-1133">Transmembrane helix</keyword>
<evidence type="ECO:0000256" key="5">
    <source>
        <dbReference type="ARBA" id="ARBA00022741"/>
    </source>
</evidence>
<dbReference type="Pfam" id="PF07730">
    <property type="entry name" value="HisKA_3"/>
    <property type="match status" value="1"/>
</dbReference>
<dbReference type="GO" id="GO:0000155">
    <property type="term" value="F:phosphorelay sensor kinase activity"/>
    <property type="evidence" value="ECO:0007669"/>
    <property type="project" value="InterPro"/>
</dbReference>
<dbReference type="PANTHER" id="PTHR24421">
    <property type="entry name" value="NITRATE/NITRITE SENSOR PROTEIN NARX-RELATED"/>
    <property type="match status" value="1"/>
</dbReference>
<dbReference type="AlphaFoldDB" id="A0A1Q2CMR3"/>
<dbReference type="Gene3D" id="3.30.565.10">
    <property type="entry name" value="Histidine kinase-like ATPase, C-terminal domain"/>
    <property type="match status" value="1"/>
</dbReference>
<dbReference type="Gene3D" id="1.20.5.1930">
    <property type="match status" value="1"/>
</dbReference>
<feature type="transmembrane region" description="Helical" evidence="9">
    <location>
        <begin position="66"/>
        <end position="99"/>
    </location>
</feature>